<dbReference type="Proteomes" id="UP000798662">
    <property type="component" value="Chromosome 1"/>
</dbReference>
<accession>A0ACC3BQY6</accession>
<keyword evidence="2" id="KW-1185">Reference proteome</keyword>
<gene>
    <name evidence="1" type="ORF">I4F81_002939</name>
</gene>
<organism evidence="1 2">
    <name type="scientific">Pyropia yezoensis</name>
    <name type="common">Susabi-nori</name>
    <name type="synonym">Porphyra yezoensis</name>
    <dbReference type="NCBI Taxonomy" id="2788"/>
    <lineage>
        <taxon>Eukaryota</taxon>
        <taxon>Rhodophyta</taxon>
        <taxon>Bangiophyceae</taxon>
        <taxon>Bangiales</taxon>
        <taxon>Bangiaceae</taxon>
        <taxon>Pyropia</taxon>
    </lineage>
</organism>
<comment type="caution">
    <text evidence="1">The sequence shown here is derived from an EMBL/GenBank/DDBJ whole genome shotgun (WGS) entry which is preliminary data.</text>
</comment>
<protein>
    <submittedName>
        <fullName evidence="1">Uncharacterized protein</fullName>
    </submittedName>
</protein>
<reference evidence="1" key="1">
    <citation type="submission" date="2019-11" db="EMBL/GenBank/DDBJ databases">
        <title>Nori genome reveals adaptations in red seaweeds to the harsh intertidal environment.</title>
        <authorList>
            <person name="Wang D."/>
            <person name="Mao Y."/>
        </authorList>
    </citation>
    <scope>NUCLEOTIDE SEQUENCE</scope>
    <source>
        <tissue evidence="1">Gametophyte</tissue>
    </source>
</reference>
<dbReference type="EMBL" id="CM020618">
    <property type="protein sequence ID" value="KAK1860350.1"/>
    <property type="molecule type" value="Genomic_DNA"/>
</dbReference>
<proteinExistence type="predicted"/>
<name>A0ACC3BQY6_PYRYE</name>
<evidence type="ECO:0000313" key="1">
    <source>
        <dbReference type="EMBL" id="KAK1860350.1"/>
    </source>
</evidence>
<evidence type="ECO:0000313" key="2">
    <source>
        <dbReference type="Proteomes" id="UP000798662"/>
    </source>
</evidence>
<sequence>MSHARLPLVQAPFPPPPAWAAVPFTPPLTDVLYETAPPLARITINRPGVHNAFRPTTLRDLDTAFRAARDDPAVRVILFTGAGTAAFCSGGDQSARAHGGYADESSPAGAPSLSVLDLHILMRRMPKVIIAVVAGYAVGGGHILHLVADLTIAADNAVFGQVGPRVGSVDGGYGSAHLARIIGQKRAREVWMMCRLYPASTALAWGLINAVVPVDRLADEAAAWGREIAAMSPTALAVVKAAMNADEDGQGGQSQLAGEATRLFYMTAEGKEGRNAFMEKRRPDFGRVLEEESARARARAKL</sequence>